<dbReference type="OrthoDB" id="9931745at2"/>
<evidence type="ECO:0000313" key="1">
    <source>
        <dbReference type="EMBL" id="OPX45507.1"/>
    </source>
</evidence>
<comment type="caution">
    <text evidence="1">The sequence shown here is derived from an EMBL/GenBank/DDBJ whole genome shotgun (WGS) entry which is preliminary data.</text>
</comment>
<dbReference type="GO" id="GO:0043937">
    <property type="term" value="P:regulation of sporulation"/>
    <property type="evidence" value="ECO:0007669"/>
    <property type="project" value="InterPro"/>
</dbReference>
<organism evidence="1 2">
    <name type="scientific">Ruminiclostridium hungatei</name>
    <name type="common">Clostridium hungatei</name>
    <dbReference type="NCBI Taxonomy" id="48256"/>
    <lineage>
        <taxon>Bacteria</taxon>
        <taxon>Bacillati</taxon>
        <taxon>Bacillota</taxon>
        <taxon>Clostridia</taxon>
        <taxon>Eubacteriales</taxon>
        <taxon>Oscillospiraceae</taxon>
        <taxon>Ruminiclostridium</taxon>
    </lineage>
</organism>
<dbReference type="AlphaFoldDB" id="A0A1V4SQJ1"/>
<dbReference type="Proteomes" id="UP000191554">
    <property type="component" value="Unassembled WGS sequence"/>
</dbReference>
<evidence type="ECO:0000313" key="2">
    <source>
        <dbReference type="Proteomes" id="UP000191554"/>
    </source>
</evidence>
<name>A0A1V4SQJ1_RUMHU</name>
<keyword evidence="2" id="KW-1185">Reference proteome</keyword>
<dbReference type="InterPro" id="IPR018540">
    <property type="entry name" value="Spo0E-like"/>
</dbReference>
<gene>
    <name evidence="1" type="ORF">CLHUN_08820</name>
</gene>
<protein>
    <submittedName>
        <fullName evidence="1">Spo0E like sporulation regulatory protein</fullName>
    </submittedName>
</protein>
<reference evidence="1 2" key="1">
    <citation type="submission" date="2017-03" db="EMBL/GenBank/DDBJ databases">
        <title>Genome sequence of Clostridium hungatei DSM 14427.</title>
        <authorList>
            <person name="Poehlein A."/>
            <person name="Daniel R."/>
        </authorList>
    </citation>
    <scope>NUCLEOTIDE SEQUENCE [LARGE SCALE GENOMIC DNA]</scope>
    <source>
        <strain evidence="1 2">DSM 14427</strain>
    </source>
</reference>
<dbReference type="InterPro" id="IPR036638">
    <property type="entry name" value="HLH_DNA-bd_sf"/>
</dbReference>
<accession>A0A1V4SQJ1</accession>
<dbReference type="RefSeq" id="WP_080063336.1">
    <property type="nucleotide sequence ID" value="NZ_MZGX01000004.1"/>
</dbReference>
<sequence length="46" mass="5393">MVMEIEKLRQKLNDMVEACDCGCSEVLELSREMDKLIANYLQERSK</sequence>
<dbReference type="Gene3D" id="4.10.280.10">
    <property type="entry name" value="Helix-loop-helix DNA-binding domain"/>
    <property type="match status" value="1"/>
</dbReference>
<dbReference type="GO" id="GO:0046983">
    <property type="term" value="F:protein dimerization activity"/>
    <property type="evidence" value="ECO:0007669"/>
    <property type="project" value="InterPro"/>
</dbReference>
<dbReference type="STRING" id="48256.CLHUN_08820"/>
<dbReference type="InterPro" id="IPR037208">
    <property type="entry name" value="Spo0E-like_sf"/>
</dbReference>
<proteinExistence type="predicted"/>
<dbReference type="EMBL" id="MZGX01000004">
    <property type="protein sequence ID" value="OPX45507.1"/>
    <property type="molecule type" value="Genomic_DNA"/>
</dbReference>
<dbReference type="SUPFAM" id="SSF140500">
    <property type="entry name" value="BAS1536-like"/>
    <property type="match status" value="1"/>
</dbReference>
<dbReference type="Pfam" id="PF09388">
    <property type="entry name" value="SpoOE-like"/>
    <property type="match status" value="1"/>
</dbReference>